<feature type="domain" description="Transposase IS66 C-terminal" evidence="1">
    <location>
        <begin position="25"/>
        <end position="62"/>
    </location>
</feature>
<gene>
    <name evidence="2" type="ORF">BB934_43470</name>
</gene>
<dbReference type="EMBL" id="CP016620">
    <property type="protein sequence ID" value="ANY85066.1"/>
    <property type="molecule type" value="Genomic_DNA"/>
</dbReference>
<evidence type="ECO:0000259" key="1">
    <source>
        <dbReference type="Pfam" id="PF13817"/>
    </source>
</evidence>
<keyword evidence="2" id="KW-0614">Plasmid</keyword>
<reference evidence="2" key="1">
    <citation type="submission" date="2016-07" db="EMBL/GenBank/DDBJ databases">
        <title>Microvirga ossetica sp. nov. a new species of rhizobia isolated from root nodules of the legume species Vicia alpestris Steven originated from North Ossetia region in the Caucasus.</title>
        <authorList>
            <person name="Safronova V.I."/>
            <person name="Kuznetsova I.G."/>
            <person name="Sazanova A.L."/>
            <person name="Belimov A."/>
            <person name="Andronov E."/>
            <person name="Osledkin Y.S."/>
            <person name="Onishchuk O.P."/>
            <person name="Kurchak O.N."/>
            <person name="Shaposhnikov A.I."/>
            <person name="Willems A."/>
            <person name="Tikhonovich I.A."/>
        </authorList>
    </citation>
    <scope>NUCLEOTIDE SEQUENCE [LARGE SCALE GENOMIC DNA]</scope>
    <source>
        <strain evidence="2">V5/3M</strain>
        <plasmid evidence="2">unnamed4</plasmid>
    </source>
</reference>
<accession>A0A1B2EYN7</accession>
<organism evidence="2">
    <name type="scientific">Microvirga ossetica</name>
    <dbReference type="NCBI Taxonomy" id="1882682"/>
    <lineage>
        <taxon>Bacteria</taxon>
        <taxon>Pseudomonadati</taxon>
        <taxon>Pseudomonadota</taxon>
        <taxon>Alphaproteobacteria</taxon>
        <taxon>Hyphomicrobiales</taxon>
        <taxon>Methylobacteriaceae</taxon>
        <taxon>Microvirga</taxon>
    </lineage>
</organism>
<protein>
    <recommendedName>
        <fullName evidence="1">Transposase IS66 C-terminal domain-containing protein</fullName>
    </recommendedName>
</protein>
<dbReference type="Pfam" id="PF13817">
    <property type="entry name" value="DDE_Tnp_IS66_C"/>
    <property type="match status" value="1"/>
</dbReference>
<evidence type="ECO:0000313" key="2">
    <source>
        <dbReference type="EMBL" id="ANY85066.1"/>
    </source>
</evidence>
<proteinExistence type="predicted"/>
<dbReference type="KEGG" id="moc:BB934_43470"/>
<name>A0A1B2EYN7_9HYPH</name>
<geneLocation type="plasmid" evidence="2">
    <name>unnamed4</name>
</geneLocation>
<dbReference type="InterPro" id="IPR039552">
    <property type="entry name" value="IS66_C"/>
</dbReference>
<dbReference type="AlphaFoldDB" id="A0A1B2EYN7"/>
<sequence length="68" mass="7564">MALGRKNYLFSGSDAGGDRAAVIYTIVETCKMNGINPQAYLADVIERIADHPANRVDELLPWNWTPRS</sequence>